<evidence type="ECO:0000313" key="2">
    <source>
        <dbReference type="Proteomes" id="UP001595379"/>
    </source>
</evidence>
<dbReference type="RefSeq" id="WP_343163895.1">
    <property type="nucleotide sequence ID" value="NZ_JBHRSV010000001.1"/>
</dbReference>
<dbReference type="EMBL" id="JBHRSV010000001">
    <property type="protein sequence ID" value="MFC2925012.1"/>
    <property type="molecule type" value="Genomic_DNA"/>
</dbReference>
<name>A0ABV6ZUB0_9PROT</name>
<reference evidence="2" key="1">
    <citation type="journal article" date="2019" name="Int. J. Syst. Evol. Microbiol.">
        <title>The Global Catalogue of Microorganisms (GCM) 10K type strain sequencing project: providing services to taxonomists for standard genome sequencing and annotation.</title>
        <authorList>
            <consortium name="The Broad Institute Genomics Platform"/>
            <consortium name="The Broad Institute Genome Sequencing Center for Infectious Disease"/>
            <person name="Wu L."/>
            <person name="Ma J."/>
        </authorList>
    </citation>
    <scope>NUCLEOTIDE SEQUENCE [LARGE SCALE GENOMIC DNA]</scope>
    <source>
        <strain evidence="2">KCTC 52487</strain>
    </source>
</reference>
<sequence>MNITDHFRSIVEEYLTARDDLSATALGVAALNDPRFVHDLLKGRRSPSAKTMDRVLAFIDSNPAPTPEASAKATVDEAA</sequence>
<dbReference type="Proteomes" id="UP001595379">
    <property type="component" value="Unassembled WGS sequence"/>
</dbReference>
<keyword evidence="2" id="KW-1185">Reference proteome</keyword>
<protein>
    <recommendedName>
        <fullName evidence="3">XRE family transcriptional regulator</fullName>
    </recommendedName>
</protein>
<evidence type="ECO:0008006" key="3">
    <source>
        <dbReference type="Google" id="ProtNLM"/>
    </source>
</evidence>
<gene>
    <name evidence="1" type="ORF">ACFOOR_02715</name>
</gene>
<evidence type="ECO:0000313" key="1">
    <source>
        <dbReference type="EMBL" id="MFC2925012.1"/>
    </source>
</evidence>
<proteinExistence type="predicted"/>
<accession>A0ABV6ZUB0</accession>
<organism evidence="1 2">
    <name type="scientific">Hyphobacterium vulgare</name>
    <dbReference type="NCBI Taxonomy" id="1736751"/>
    <lineage>
        <taxon>Bacteria</taxon>
        <taxon>Pseudomonadati</taxon>
        <taxon>Pseudomonadota</taxon>
        <taxon>Alphaproteobacteria</taxon>
        <taxon>Maricaulales</taxon>
        <taxon>Maricaulaceae</taxon>
        <taxon>Hyphobacterium</taxon>
    </lineage>
</organism>
<comment type="caution">
    <text evidence="1">The sequence shown here is derived from an EMBL/GenBank/DDBJ whole genome shotgun (WGS) entry which is preliminary data.</text>
</comment>